<dbReference type="Proteomes" id="UP000299102">
    <property type="component" value="Unassembled WGS sequence"/>
</dbReference>
<protein>
    <submittedName>
        <fullName evidence="1">Uncharacterized protein</fullName>
    </submittedName>
</protein>
<proteinExistence type="predicted"/>
<accession>A0A4C1VXU2</accession>
<organism evidence="1 2">
    <name type="scientific">Eumeta variegata</name>
    <name type="common">Bagworm moth</name>
    <name type="synonym">Eumeta japonica</name>
    <dbReference type="NCBI Taxonomy" id="151549"/>
    <lineage>
        <taxon>Eukaryota</taxon>
        <taxon>Metazoa</taxon>
        <taxon>Ecdysozoa</taxon>
        <taxon>Arthropoda</taxon>
        <taxon>Hexapoda</taxon>
        <taxon>Insecta</taxon>
        <taxon>Pterygota</taxon>
        <taxon>Neoptera</taxon>
        <taxon>Endopterygota</taxon>
        <taxon>Lepidoptera</taxon>
        <taxon>Glossata</taxon>
        <taxon>Ditrysia</taxon>
        <taxon>Tineoidea</taxon>
        <taxon>Psychidae</taxon>
        <taxon>Oiketicinae</taxon>
        <taxon>Eumeta</taxon>
    </lineage>
</organism>
<sequence>MIMIMTLVTLSLDPPLRVYQLIGYCTPYSSRSVRLLVITASSYSAPASRSNHSRPNDDFINLNRNLKPLRRASTRSAAAGACAARSETEKLVNENDRAISAALSSPRRSRLGAELNLKHKELCSVNITYAGNTRRAPNDLRPTEA</sequence>
<dbReference type="EMBL" id="BGZK01000431">
    <property type="protein sequence ID" value="GBP43162.1"/>
    <property type="molecule type" value="Genomic_DNA"/>
</dbReference>
<gene>
    <name evidence="1" type="ORF">EVAR_26837_1</name>
</gene>
<evidence type="ECO:0000313" key="2">
    <source>
        <dbReference type="Proteomes" id="UP000299102"/>
    </source>
</evidence>
<keyword evidence="2" id="KW-1185">Reference proteome</keyword>
<reference evidence="1 2" key="1">
    <citation type="journal article" date="2019" name="Commun. Biol.">
        <title>The bagworm genome reveals a unique fibroin gene that provides high tensile strength.</title>
        <authorList>
            <person name="Kono N."/>
            <person name="Nakamura H."/>
            <person name="Ohtoshi R."/>
            <person name="Tomita M."/>
            <person name="Numata K."/>
            <person name="Arakawa K."/>
        </authorList>
    </citation>
    <scope>NUCLEOTIDE SEQUENCE [LARGE SCALE GENOMIC DNA]</scope>
</reference>
<evidence type="ECO:0000313" key="1">
    <source>
        <dbReference type="EMBL" id="GBP43162.1"/>
    </source>
</evidence>
<comment type="caution">
    <text evidence="1">The sequence shown here is derived from an EMBL/GenBank/DDBJ whole genome shotgun (WGS) entry which is preliminary data.</text>
</comment>
<dbReference type="AlphaFoldDB" id="A0A4C1VXU2"/>
<name>A0A4C1VXU2_EUMVA</name>